<protein>
    <submittedName>
        <fullName evidence="1">Uncharacterized protein</fullName>
    </submittedName>
</protein>
<proteinExistence type="predicted"/>
<gene>
    <name evidence="1" type="ORF">BLW93_03440</name>
</gene>
<reference evidence="1 2" key="1">
    <citation type="submission" date="2016-10" db="EMBL/GenBank/DDBJ databases">
        <title>Genome sequence of a sulfur-reducing bacterium Desulfurobacterium indicum K6013.</title>
        <authorList>
            <person name="Cao J."/>
            <person name="Shao Z."/>
            <person name="Alain K."/>
            <person name="Jebbar M."/>
        </authorList>
    </citation>
    <scope>NUCLEOTIDE SEQUENCE [LARGE SCALE GENOMIC DNA]</scope>
    <source>
        <strain evidence="1 2">K6013</strain>
    </source>
</reference>
<dbReference type="Proteomes" id="UP000187408">
    <property type="component" value="Unassembled WGS sequence"/>
</dbReference>
<evidence type="ECO:0000313" key="1">
    <source>
        <dbReference type="EMBL" id="OMH40741.1"/>
    </source>
</evidence>
<dbReference type="EMBL" id="MOEN01000009">
    <property type="protein sequence ID" value="OMH40741.1"/>
    <property type="molecule type" value="Genomic_DNA"/>
</dbReference>
<name>A0A1R1MLQ3_9BACT</name>
<sequence length="130" mass="15826">MKVQLKIKHEIEMTPVYAKNHDELFEEFVKLTEREISSLDMKKLSNRVFRNVFRKKKKELLKTRKNIKKAANTLREKKILYDMFHHIFRNYRWACESGSEREIEIKVWIASSIDKIEMILKVLEKNIERD</sequence>
<keyword evidence="2" id="KW-1185">Reference proteome</keyword>
<comment type="caution">
    <text evidence="1">The sequence shown here is derived from an EMBL/GenBank/DDBJ whole genome shotgun (WGS) entry which is preliminary data.</text>
</comment>
<evidence type="ECO:0000313" key="2">
    <source>
        <dbReference type="Proteomes" id="UP000187408"/>
    </source>
</evidence>
<accession>A0A1R1MLQ3</accession>
<organism evidence="1 2">
    <name type="scientific">Desulfurobacterium indicum</name>
    <dbReference type="NCBI Taxonomy" id="1914305"/>
    <lineage>
        <taxon>Bacteria</taxon>
        <taxon>Pseudomonadati</taxon>
        <taxon>Aquificota</taxon>
        <taxon>Aquificia</taxon>
        <taxon>Desulfurobacteriales</taxon>
        <taxon>Desulfurobacteriaceae</taxon>
        <taxon>Desulfurobacterium</taxon>
    </lineage>
</organism>
<dbReference type="AlphaFoldDB" id="A0A1R1MLQ3"/>